<evidence type="ECO:0000256" key="2">
    <source>
        <dbReference type="SAM" id="SignalP"/>
    </source>
</evidence>
<dbReference type="Pfam" id="PF18962">
    <property type="entry name" value="Por_Secre_tail"/>
    <property type="match status" value="1"/>
</dbReference>
<sequence>MNKYIFILLSTCSSLTFGQSYAPAAGEPGSTAIEYNNPIFVGWATNVEIERGFIDISDTTVYYDGSNKATFGSPANAIGSASNITTDCVSLGDSGIAIVTFDSPIFNGSGPDFAVFENGLSNTFLELGHVEVSSDGINYVRFPSHSETQTNTPIGSFGMLEPTYLHNLAGKYKVGFGTPFDLEELKDSLALDITHISHVKIIDVVGALDGSGTMDAYGNKINDPYPTPFASGGFDLNAVGVIHQYVVGLSTEEISFNVYPNPSKGIINIDFNDKEVKSLSIYNSLGKQVEQISVLNSTETLIFELPKGVYFIHVQSADKVKSKRIVVQ</sequence>
<dbReference type="NCBIfam" id="TIGR04183">
    <property type="entry name" value="Por_Secre_tail"/>
    <property type="match status" value="1"/>
</dbReference>
<evidence type="ECO:0000256" key="1">
    <source>
        <dbReference type="ARBA" id="ARBA00022729"/>
    </source>
</evidence>
<feature type="chain" id="PRO_5020949919" evidence="2">
    <location>
        <begin position="25"/>
        <end position="328"/>
    </location>
</feature>
<keyword evidence="5" id="KW-1185">Reference proteome</keyword>
<evidence type="ECO:0000313" key="5">
    <source>
        <dbReference type="Proteomes" id="UP000293952"/>
    </source>
</evidence>
<feature type="signal peptide" evidence="2">
    <location>
        <begin position="1"/>
        <end position="24"/>
    </location>
</feature>
<organism evidence="4 5">
    <name type="scientific">Brumimicrobium glaciale</name>
    <dbReference type="NCBI Taxonomy" id="200475"/>
    <lineage>
        <taxon>Bacteria</taxon>
        <taxon>Pseudomonadati</taxon>
        <taxon>Bacteroidota</taxon>
        <taxon>Flavobacteriia</taxon>
        <taxon>Flavobacteriales</taxon>
        <taxon>Crocinitomicaceae</taxon>
        <taxon>Brumimicrobium</taxon>
    </lineage>
</organism>
<protein>
    <submittedName>
        <fullName evidence="4">T9SS type A sorting domain-containing protein</fullName>
    </submittedName>
</protein>
<dbReference type="OrthoDB" id="9792152at2"/>
<dbReference type="RefSeq" id="WP_130092476.1">
    <property type="nucleotide sequence ID" value="NZ_SETE01000001.1"/>
</dbReference>
<keyword evidence="1 2" id="KW-0732">Signal</keyword>
<feature type="domain" description="Secretion system C-terminal sorting" evidence="3">
    <location>
        <begin position="258"/>
        <end position="327"/>
    </location>
</feature>
<dbReference type="InterPro" id="IPR026444">
    <property type="entry name" value="Secre_tail"/>
</dbReference>
<accession>A0A4V1WGB4</accession>
<name>A0A4V1WGB4_9FLAO</name>
<dbReference type="Proteomes" id="UP000293952">
    <property type="component" value="Unassembled WGS sequence"/>
</dbReference>
<dbReference type="EMBL" id="SETE01000001">
    <property type="protein sequence ID" value="RYM36111.1"/>
    <property type="molecule type" value="Genomic_DNA"/>
</dbReference>
<comment type="caution">
    <text evidence="4">The sequence shown here is derived from an EMBL/GenBank/DDBJ whole genome shotgun (WGS) entry which is preliminary data.</text>
</comment>
<gene>
    <name evidence="4" type="ORF">ERX46_03700</name>
</gene>
<dbReference type="AlphaFoldDB" id="A0A4V1WGB4"/>
<evidence type="ECO:0000259" key="3">
    <source>
        <dbReference type="Pfam" id="PF18962"/>
    </source>
</evidence>
<evidence type="ECO:0000313" key="4">
    <source>
        <dbReference type="EMBL" id="RYM36111.1"/>
    </source>
</evidence>
<reference evidence="4 5" key="1">
    <citation type="submission" date="2019-02" db="EMBL/GenBank/DDBJ databases">
        <title>Genome sequence of the sea-ice species Brumimicrobium glaciale.</title>
        <authorList>
            <person name="Bowman J.P."/>
        </authorList>
    </citation>
    <scope>NUCLEOTIDE SEQUENCE [LARGE SCALE GENOMIC DNA]</scope>
    <source>
        <strain evidence="4 5">IC156</strain>
    </source>
</reference>
<proteinExistence type="predicted"/>